<protein>
    <submittedName>
        <fullName evidence="3">2-oxopent-4-enoate hydratase</fullName>
        <ecNumber evidence="3">4.2.1.80</ecNumber>
    </submittedName>
</protein>
<dbReference type="InterPro" id="IPR011234">
    <property type="entry name" value="Fumarylacetoacetase-like_C"/>
</dbReference>
<dbReference type="SUPFAM" id="SSF56529">
    <property type="entry name" value="FAH"/>
    <property type="match status" value="1"/>
</dbReference>
<accession>A0A5M8FQG9</accession>
<gene>
    <name evidence="3" type="primary">dmpE</name>
    <name evidence="3" type="ORF">F2Q65_16470</name>
</gene>
<evidence type="ECO:0000256" key="1">
    <source>
        <dbReference type="ARBA" id="ARBA00023239"/>
    </source>
</evidence>
<dbReference type="PANTHER" id="PTHR30143">
    <property type="entry name" value="ACID HYDRATASE"/>
    <property type="match status" value="1"/>
</dbReference>
<dbReference type="InterPro" id="IPR017632">
    <property type="entry name" value="2-oxopent-4-enoate_hydratase"/>
</dbReference>
<dbReference type="GO" id="GO:0008684">
    <property type="term" value="F:2-oxopent-4-enoate hydratase activity"/>
    <property type="evidence" value="ECO:0007669"/>
    <property type="project" value="UniProtKB-EC"/>
</dbReference>
<reference evidence="3 4" key="1">
    <citation type="submission" date="2019-09" db="EMBL/GenBank/DDBJ databases">
        <title>Whole-genome sequence of the purple sulfur bacterium Thiohalocapsa marina DSM 19078.</title>
        <authorList>
            <person name="Kyndt J.A."/>
            <person name="Meyer T.E."/>
        </authorList>
    </citation>
    <scope>NUCLEOTIDE SEQUENCE [LARGE SCALE GENOMIC DNA]</scope>
    <source>
        <strain evidence="3 4">DSM 19078</strain>
    </source>
</reference>
<name>A0A5M8FQG9_9GAMM</name>
<proteinExistence type="predicted"/>
<dbReference type="Pfam" id="PF01557">
    <property type="entry name" value="FAA_hydrolase"/>
    <property type="match status" value="1"/>
</dbReference>
<dbReference type="OrthoDB" id="9792137at2"/>
<dbReference type="EC" id="4.2.1.80" evidence="3"/>
<dbReference type="InterPro" id="IPR050772">
    <property type="entry name" value="Hydratase-Decarb/MhpD_sf"/>
</dbReference>
<sequence>MLNQDKIRDLGDALFVALRDRTMIDPLTEREPEISIEDAYQISLRLLERRVADGETIIGKKIGVTSTAVQRMLDVHQPDFGYLTDRMLYADADEVPISKQLMQPRAEGEIAFVLKRDLMGPGVTNAQVLAATELVLPCFEIVDSRIRDWKIRIQDTVADNASCGLFVLGSQGVDPRRVDLTTCGMVVEKNGQILSTGAGAACLDSPVNAVAWLANTLGRVGVALKAGEVILSGSLVPLEPVQAGDYMSVEIGGIGSASVRFA</sequence>
<feature type="domain" description="Fumarylacetoacetase-like C-terminal" evidence="2">
    <location>
        <begin position="75"/>
        <end position="259"/>
    </location>
</feature>
<dbReference type="Gene3D" id="3.90.850.10">
    <property type="entry name" value="Fumarylacetoacetase-like, C-terminal domain"/>
    <property type="match status" value="1"/>
</dbReference>
<keyword evidence="1 3" id="KW-0456">Lyase</keyword>
<dbReference type="EMBL" id="VWXX01000036">
    <property type="protein sequence ID" value="KAA6183182.1"/>
    <property type="molecule type" value="Genomic_DNA"/>
</dbReference>
<dbReference type="PANTHER" id="PTHR30143:SF0">
    <property type="entry name" value="2-KETO-4-PENTENOATE HYDRATASE"/>
    <property type="match status" value="1"/>
</dbReference>
<evidence type="ECO:0000259" key="2">
    <source>
        <dbReference type="Pfam" id="PF01557"/>
    </source>
</evidence>
<keyword evidence="4" id="KW-1185">Reference proteome</keyword>
<dbReference type="AlphaFoldDB" id="A0A5M8FQG9"/>
<dbReference type="Proteomes" id="UP000322981">
    <property type="component" value="Unassembled WGS sequence"/>
</dbReference>
<dbReference type="RefSeq" id="WP_150094502.1">
    <property type="nucleotide sequence ID" value="NZ_JBFUOH010000019.1"/>
</dbReference>
<evidence type="ECO:0000313" key="4">
    <source>
        <dbReference type="Proteomes" id="UP000322981"/>
    </source>
</evidence>
<dbReference type="GO" id="GO:0005737">
    <property type="term" value="C:cytoplasm"/>
    <property type="evidence" value="ECO:0007669"/>
    <property type="project" value="TreeGrafter"/>
</dbReference>
<evidence type="ECO:0000313" key="3">
    <source>
        <dbReference type="EMBL" id="KAA6183182.1"/>
    </source>
</evidence>
<organism evidence="3 4">
    <name type="scientific">Thiohalocapsa marina</name>
    <dbReference type="NCBI Taxonomy" id="424902"/>
    <lineage>
        <taxon>Bacteria</taxon>
        <taxon>Pseudomonadati</taxon>
        <taxon>Pseudomonadota</taxon>
        <taxon>Gammaproteobacteria</taxon>
        <taxon>Chromatiales</taxon>
        <taxon>Chromatiaceae</taxon>
        <taxon>Thiohalocapsa</taxon>
    </lineage>
</organism>
<dbReference type="NCBIfam" id="TIGR03220">
    <property type="entry name" value="catechol_dmpE"/>
    <property type="match status" value="1"/>
</dbReference>
<comment type="caution">
    <text evidence="3">The sequence shown here is derived from an EMBL/GenBank/DDBJ whole genome shotgun (WGS) entry which is preliminary data.</text>
</comment>
<dbReference type="InterPro" id="IPR036663">
    <property type="entry name" value="Fumarylacetoacetase_C_sf"/>
</dbReference>